<evidence type="ECO:0000256" key="1">
    <source>
        <dbReference type="SAM" id="MobiDB-lite"/>
    </source>
</evidence>
<dbReference type="EMBL" id="KZ819634">
    <property type="protein sequence ID" value="PWN93219.1"/>
    <property type="molecule type" value="Genomic_DNA"/>
</dbReference>
<dbReference type="AlphaFoldDB" id="A0A316YVD9"/>
<evidence type="ECO:0000313" key="3">
    <source>
        <dbReference type="Proteomes" id="UP000245768"/>
    </source>
</evidence>
<dbReference type="Proteomes" id="UP000245768">
    <property type="component" value="Unassembled WGS sequence"/>
</dbReference>
<feature type="compositionally biased region" description="Basic and acidic residues" evidence="1">
    <location>
        <begin position="285"/>
        <end position="296"/>
    </location>
</feature>
<feature type="compositionally biased region" description="Basic and acidic residues" evidence="1">
    <location>
        <begin position="332"/>
        <end position="344"/>
    </location>
</feature>
<reference evidence="2 3" key="1">
    <citation type="journal article" date="2018" name="Mol. Biol. Evol.">
        <title>Broad Genomic Sampling Reveals a Smut Pathogenic Ancestry of the Fungal Clade Ustilaginomycotina.</title>
        <authorList>
            <person name="Kijpornyongpan T."/>
            <person name="Mondo S.J."/>
            <person name="Barry K."/>
            <person name="Sandor L."/>
            <person name="Lee J."/>
            <person name="Lipzen A."/>
            <person name="Pangilinan J."/>
            <person name="LaButti K."/>
            <person name="Hainaut M."/>
            <person name="Henrissat B."/>
            <person name="Grigoriev I.V."/>
            <person name="Spatafora J.W."/>
            <person name="Aime M.C."/>
        </authorList>
    </citation>
    <scope>NUCLEOTIDE SEQUENCE [LARGE SCALE GENOMIC DNA]</scope>
    <source>
        <strain evidence="2 3">MCA 4198</strain>
    </source>
</reference>
<feature type="compositionally biased region" description="Low complexity" evidence="1">
    <location>
        <begin position="1"/>
        <end position="12"/>
    </location>
</feature>
<dbReference type="PANTHER" id="PTHR40132">
    <property type="entry name" value="PRE-MRNA-SPLICING FACTOR 38B"/>
    <property type="match status" value="1"/>
</dbReference>
<feature type="compositionally biased region" description="Basic and acidic residues" evidence="1">
    <location>
        <begin position="232"/>
        <end position="248"/>
    </location>
</feature>
<protein>
    <submittedName>
        <fullName evidence="2">Uncharacterized protein</fullName>
    </submittedName>
</protein>
<feature type="region of interest" description="Disordered" evidence="1">
    <location>
        <begin position="1"/>
        <end position="266"/>
    </location>
</feature>
<dbReference type="STRING" id="215250.A0A316YVD9"/>
<feature type="compositionally biased region" description="Polar residues" evidence="1">
    <location>
        <begin position="70"/>
        <end position="79"/>
    </location>
</feature>
<feature type="compositionally biased region" description="Basic and acidic residues" evidence="1">
    <location>
        <begin position="136"/>
        <end position="200"/>
    </location>
</feature>
<feature type="region of interest" description="Disordered" evidence="1">
    <location>
        <begin position="285"/>
        <end position="344"/>
    </location>
</feature>
<evidence type="ECO:0000313" key="2">
    <source>
        <dbReference type="EMBL" id="PWN93219.1"/>
    </source>
</evidence>
<dbReference type="InParanoid" id="A0A316YVD9"/>
<proteinExistence type="predicted"/>
<dbReference type="RefSeq" id="XP_025380417.1">
    <property type="nucleotide sequence ID" value="XM_025520420.1"/>
</dbReference>
<sequence>MPLPPSSSSRPRSALDEAVFRLSRSSSSSPSAELDDEASMDRYVAELLLQEAREPSSSTSSSPARRKPSNTRFLQSMLQSVHGHNERLARASPQAMPSQGSPSRQGERRRRSREREESAGKMRAWSDGDEDEEGETERRSGEDSRRSVRREKQDGYGDEKEPRRGERSRSEERRRANRKHDDEKRSRRHGEERENRDDRRDRRRSASSSPRRRRSRSRSSSPPRAKNRRERRRLEREARQEPDSKMDKYFASTYDPQLDVSSEVRTDELGLVEDDGWSRMLEVMQERRERKEERKAEKARRKLEKKEPRQQQDQPRAGSKTVMETQYARQGSTREWDLGKEQQD</sequence>
<dbReference type="OrthoDB" id="2431475at2759"/>
<feature type="compositionally biased region" description="Basic residues" evidence="1">
    <location>
        <begin position="201"/>
        <end position="217"/>
    </location>
</feature>
<organism evidence="2 3">
    <name type="scientific">Acaromyces ingoldii</name>
    <dbReference type="NCBI Taxonomy" id="215250"/>
    <lineage>
        <taxon>Eukaryota</taxon>
        <taxon>Fungi</taxon>
        <taxon>Dikarya</taxon>
        <taxon>Basidiomycota</taxon>
        <taxon>Ustilaginomycotina</taxon>
        <taxon>Exobasidiomycetes</taxon>
        <taxon>Exobasidiales</taxon>
        <taxon>Cryptobasidiaceae</taxon>
        <taxon>Acaromyces</taxon>
    </lineage>
</organism>
<dbReference type="PANTHER" id="PTHR40132:SF1">
    <property type="entry name" value="PRE-MRNA-SPLICING FACTOR 38B"/>
    <property type="match status" value="1"/>
</dbReference>
<keyword evidence="3" id="KW-1185">Reference proteome</keyword>
<dbReference type="GeneID" id="37042336"/>
<feature type="compositionally biased region" description="Basic and acidic residues" evidence="1">
    <location>
        <begin position="113"/>
        <end position="126"/>
    </location>
</feature>
<feature type="compositionally biased region" description="Polar residues" evidence="1">
    <location>
        <begin position="322"/>
        <end position="331"/>
    </location>
</feature>
<accession>A0A316YVD9</accession>
<gene>
    <name evidence="2" type="ORF">FA10DRAFT_263897</name>
</gene>
<name>A0A316YVD9_9BASI</name>
<feature type="compositionally biased region" description="Low complexity" evidence="1">
    <location>
        <begin position="21"/>
        <end position="32"/>
    </location>
</feature>